<evidence type="ECO:0000313" key="3">
    <source>
        <dbReference type="Proteomes" id="UP000475249"/>
    </source>
</evidence>
<evidence type="ECO:0008006" key="4">
    <source>
        <dbReference type="Google" id="ProtNLM"/>
    </source>
</evidence>
<keyword evidence="3" id="KW-1185">Reference proteome</keyword>
<evidence type="ECO:0000313" key="2">
    <source>
        <dbReference type="EMBL" id="NAS12076.1"/>
    </source>
</evidence>
<evidence type="ECO:0000256" key="1">
    <source>
        <dbReference type="SAM" id="Coils"/>
    </source>
</evidence>
<organism evidence="2 3">
    <name type="scientific">Poritiphilus flavus</name>
    <dbReference type="NCBI Taxonomy" id="2697053"/>
    <lineage>
        <taxon>Bacteria</taxon>
        <taxon>Pseudomonadati</taxon>
        <taxon>Bacteroidota</taxon>
        <taxon>Flavobacteriia</taxon>
        <taxon>Flavobacteriales</taxon>
        <taxon>Flavobacteriaceae</taxon>
        <taxon>Poritiphilus</taxon>
    </lineage>
</organism>
<accession>A0A6L9EBF0</accession>
<dbReference type="RefSeq" id="WP_161435103.1">
    <property type="nucleotide sequence ID" value="NZ_WXYO01000003.1"/>
</dbReference>
<name>A0A6L9EBF0_9FLAO</name>
<dbReference type="AlphaFoldDB" id="A0A6L9EBF0"/>
<reference evidence="2 3" key="1">
    <citation type="submission" date="2020-01" db="EMBL/GenBank/DDBJ databases">
        <title>Bacteria diversity of Porities sp.</title>
        <authorList>
            <person name="Wang G."/>
        </authorList>
    </citation>
    <scope>NUCLEOTIDE SEQUENCE [LARGE SCALE GENOMIC DNA]</scope>
    <source>
        <strain evidence="2 3">R33</strain>
    </source>
</reference>
<keyword evidence="1" id="KW-0175">Coiled coil</keyword>
<dbReference type="Proteomes" id="UP000475249">
    <property type="component" value="Unassembled WGS sequence"/>
</dbReference>
<protein>
    <recommendedName>
        <fullName evidence="4">Anti-sigma factor</fullName>
    </recommendedName>
</protein>
<comment type="caution">
    <text evidence="2">The sequence shown here is derived from an EMBL/GenBank/DDBJ whole genome shotgun (WGS) entry which is preliminary data.</text>
</comment>
<feature type="coiled-coil region" evidence="1">
    <location>
        <begin position="118"/>
        <end position="145"/>
    </location>
</feature>
<gene>
    <name evidence="2" type="ORF">GTQ38_08695</name>
</gene>
<sequence>MKEEQLDELFKKLQGSFDVEEPASGHRDRFLDKLSSSQGVVSLQKKKTSWWRPLSIAASFALLCVLGITYFNSSPSLEEQLAEISPEVSQTQFYFASLIEEQVKVLESESSPETKKLIDDTMIQLQKLEEDYKVLEQEILNGGNSKLILSAMITNFQTRIDLLQEVMNKIDTIKNLKLDDDENYTI</sequence>
<dbReference type="EMBL" id="WXYO01000003">
    <property type="protein sequence ID" value="NAS12076.1"/>
    <property type="molecule type" value="Genomic_DNA"/>
</dbReference>
<proteinExistence type="predicted"/>